<protein>
    <submittedName>
        <fullName evidence="1">Uncharacterized protein</fullName>
    </submittedName>
</protein>
<dbReference type="EMBL" id="JASBWS010000081">
    <property type="protein sequence ID" value="KAJ9099705.1"/>
    <property type="molecule type" value="Genomic_DNA"/>
</dbReference>
<evidence type="ECO:0000313" key="1">
    <source>
        <dbReference type="EMBL" id="KAJ9099705.1"/>
    </source>
</evidence>
<dbReference type="Proteomes" id="UP001230649">
    <property type="component" value="Unassembled WGS sequence"/>
</dbReference>
<accession>A0ACC2VLE2</accession>
<gene>
    <name evidence="1" type="ORF">QFC20_005639</name>
</gene>
<reference evidence="1" key="1">
    <citation type="submission" date="2023-04" db="EMBL/GenBank/DDBJ databases">
        <title>Draft Genome sequencing of Naganishia species isolated from polar environments using Oxford Nanopore Technology.</title>
        <authorList>
            <person name="Leo P."/>
            <person name="Venkateswaran K."/>
        </authorList>
    </citation>
    <scope>NUCLEOTIDE SEQUENCE</scope>
    <source>
        <strain evidence="1">MNA-CCFEE 5262</strain>
    </source>
</reference>
<evidence type="ECO:0000313" key="2">
    <source>
        <dbReference type="Proteomes" id="UP001230649"/>
    </source>
</evidence>
<keyword evidence="2" id="KW-1185">Reference proteome</keyword>
<proteinExistence type="predicted"/>
<sequence>MDVAGRSRSHSTTSTLSSLINTTQTPPLDAHIEQFQGDIDPALKAQQKVRPPSPQDFLRPSSTSFTSGHSHQTDHHADQQPFSYPDSNLTYNIHFNHTPPLFAVSSSIYAAPPMSAHPKSPFSLGAYNAGPTTTLSPPSQHARVPPSDPSPIDARRGPPTPLPFTNPYSAGYYISTGLTPLYTSAQFRVGGDPFFGAMSHLTPTPSCSTFEAAQQDYAAYPLHRPQPLRMNDPNVMQESRLAPVQESAESPDKSETDNVASNTASENKDAVHSTSTVQQNQGVPSTASSHENPRSIPRFAQGQMPVNGQSYPMNAPSDGPARPAHQAGNYMPSEYSAPQPLPTFMTSGHSMPINGHQNRLQSVSFPGSAPVFNHPPQTYSVFFGPDGQPHYIANAMPQAIADMNGNLTYAYPPQAFQPTQAMSHHAWARQQNAFAYHYGDDVEMDAPTPEHRHSVASPNGNVSRSPAGRYSARAEDAEGEDNDGQYDMPRPAMKRSRSLSMSSVSADSAAGDVEWQPKRKSAKKTSSAAGRKAVDTKRMDGRRALMQMHAEADDGNPNRVRYTSNAEDKQTDRLKRECFTCGSRDPPSWRRSCLKVENILCNRCGIYEKTHGVARPFPLDEIPNPPPRISTASKKRKKSVKELGLKSLHITTAPRMNAVNISSARNDAENVHRAGQDGLDDDSDSDGEENRRVSLNSNNSAGVASTASGLTASTTGPQTPHSLDDMSPHHAGPRAKASAIYVRPGDMSYRAFNRPSAGAGKKGTKAFPVQSKAKKVGRPAHQRKRPAQSVSEEEDE</sequence>
<comment type="caution">
    <text evidence="1">The sequence shown here is derived from an EMBL/GenBank/DDBJ whole genome shotgun (WGS) entry which is preliminary data.</text>
</comment>
<name>A0ACC2VLE2_9TREE</name>
<organism evidence="1 2">
    <name type="scientific">Naganishia adeliensis</name>
    <dbReference type="NCBI Taxonomy" id="92952"/>
    <lineage>
        <taxon>Eukaryota</taxon>
        <taxon>Fungi</taxon>
        <taxon>Dikarya</taxon>
        <taxon>Basidiomycota</taxon>
        <taxon>Agaricomycotina</taxon>
        <taxon>Tremellomycetes</taxon>
        <taxon>Filobasidiales</taxon>
        <taxon>Filobasidiaceae</taxon>
        <taxon>Naganishia</taxon>
    </lineage>
</organism>